<evidence type="ECO:0000313" key="3">
    <source>
        <dbReference type="Proteomes" id="UP000749334"/>
    </source>
</evidence>
<accession>A0A921L0Q4</accession>
<dbReference type="AlphaFoldDB" id="A0A921L0Q4"/>
<feature type="transmembrane region" description="Helical" evidence="1">
    <location>
        <begin position="71"/>
        <end position="95"/>
    </location>
</feature>
<keyword evidence="1" id="KW-1133">Transmembrane helix</keyword>
<organism evidence="2 3">
    <name type="scientific">Gallibacterium anatis</name>
    <dbReference type="NCBI Taxonomy" id="750"/>
    <lineage>
        <taxon>Bacteria</taxon>
        <taxon>Pseudomonadati</taxon>
        <taxon>Pseudomonadota</taxon>
        <taxon>Gammaproteobacteria</taxon>
        <taxon>Pasteurellales</taxon>
        <taxon>Pasteurellaceae</taxon>
        <taxon>Gallibacterium</taxon>
    </lineage>
</organism>
<comment type="caution">
    <text evidence="2">The sequence shown here is derived from an EMBL/GenBank/DDBJ whole genome shotgun (WGS) entry which is preliminary data.</text>
</comment>
<feature type="transmembrane region" description="Helical" evidence="1">
    <location>
        <begin position="33"/>
        <end position="51"/>
    </location>
</feature>
<keyword evidence="1" id="KW-0812">Transmembrane</keyword>
<reference evidence="2" key="2">
    <citation type="submission" date="2021-09" db="EMBL/GenBank/DDBJ databases">
        <authorList>
            <person name="Gilroy R."/>
        </authorList>
    </citation>
    <scope>NUCLEOTIDE SEQUENCE</scope>
    <source>
        <strain evidence="2">ChiHjej11B10-15683</strain>
    </source>
</reference>
<dbReference type="EMBL" id="DYVQ01000024">
    <property type="protein sequence ID" value="HJF73160.1"/>
    <property type="molecule type" value="Genomic_DNA"/>
</dbReference>
<proteinExistence type="predicted"/>
<evidence type="ECO:0000256" key="1">
    <source>
        <dbReference type="SAM" id="Phobius"/>
    </source>
</evidence>
<evidence type="ECO:0000313" key="2">
    <source>
        <dbReference type="EMBL" id="HJF73160.1"/>
    </source>
</evidence>
<dbReference type="RefSeq" id="WP_416106519.1">
    <property type="nucleotide sequence ID" value="NZ_JBLODI010000003.1"/>
</dbReference>
<feature type="transmembrane region" description="Helical" evidence="1">
    <location>
        <begin position="101"/>
        <end position="120"/>
    </location>
</feature>
<sequence length="126" mass="14067">MLLILLYLIGFFIALPFVLIAFAFDIFLRLLPTFIAVYVIFLAIGIFALPLKPIMNKYAKQLNTLGKITGFVLFGPLILLLIGTVLSLPFVLIYSLSDNPIQSLVITFAIILVVILVNIVNSRLKR</sequence>
<gene>
    <name evidence="2" type="ORF">K8W15_03000</name>
</gene>
<reference evidence="2" key="1">
    <citation type="journal article" date="2021" name="PeerJ">
        <title>Extensive microbial diversity within the chicken gut microbiome revealed by metagenomics and culture.</title>
        <authorList>
            <person name="Gilroy R."/>
            <person name="Ravi A."/>
            <person name="Getino M."/>
            <person name="Pursley I."/>
            <person name="Horton D.L."/>
            <person name="Alikhan N.F."/>
            <person name="Baker D."/>
            <person name="Gharbi K."/>
            <person name="Hall N."/>
            <person name="Watson M."/>
            <person name="Adriaenssens E.M."/>
            <person name="Foster-Nyarko E."/>
            <person name="Jarju S."/>
            <person name="Secka A."/>
            <person name="Antonio M."/>
            <person name="Oren A."/>
            <person name="Chaudhuri R.R."/>
            <person name="La Ragione R."/>
            <person name="Hildebrand F."/>
            <person name="Pallen M.J."/>
        </authorList>
    </citation>
    <scope>NUCLEOTIDE SEQUENCE</scope>
    <source>
        <strain evidence="2">ChiHjej11B10-15683</strain>
    </source>
</reference>
<protein>
    <submittedName>
        <fullName evidence="2">Uncharacterized protein</fullName>
    </submittedName>
</protein>
<keyword evidence="1" id="KW-0472">Membrane</keyword>
<dbReference type="Proteomes" id="UP000749334">
    <property type="component" value="Unassembled WGS sequence"/>
</dbReference>
<name>A0A921L0Q4_9PAST</name>